<protein>
    <submittedName>
        <fullName evidence="1">Uncharacterized protein</fullName>
    </submittedName>
</protein>
<reference evidence="1 2" key="1">
    <citation type="journal article" date="2019" name="Sci. Rep.">
        <title>Orb-weaving spider Araneus ventricosus genome elucidates the spidroin gene catalogue.</title>
        <authorList>
            <person name="Kono N."/>
            <person name="Nakamura H."/>
            <person name="Ohtoshi R."/>
            <person name="Moran D.A.P."/>
            <person name="Shinohara A."/>
            <person name="Yoshida Y."/>
            <person name="Fujiwara M."/>
            <person name="Mori M."/>
            <person name="Tomita M."/>
            <person name="Arakawa K."/>
        </authorList>
    </citation>
    <scope>NUCLEOTIDE SEQUENCE [LARGE SCALE GENOMIC DNA]</scope>
</reference>
<dbReference type="AlphaFoldDB" id="A0A4Y2NZ64"/>
<dbReference type="Proteomes" id="UP000499080">
    <property type="component" value="Unassembled WGS sequence"/>
</dbReference>
<comment type="caution">
    <text evidence="1">The sequence shown here is derived from an EMBL/GenBank/DDBJ whole genome shotgun (WGS) entry which is preliminary data.</text>
</comment>
<name>A0A4Y2NZ64_ARAVE</name>
<sequence>MCLDLCRSEYAKAVEGCKEGMSMVSSELDLCYGDDDRPSIPSEQLVELQDKQLNCFQSCKQGCLKLQYKYRINENKHSWVRNMTWNDVFAYHVFDCRICHTNVWNILLHRKYTEDLKALYSLLNFRIAEVIVAKVGV</sequence>
<evidence type="ECO:0000313" key="2">
    <source>
        <dbReference type="Proteomes" id="UP000499080"/>
    </source>
</evidence>
<accession>A0A4Y2NZ64</accession>
<keyword evidence="2" id="KW-1185">Reference proteome</keyword>
<organism evidence="1 2">
    <name type="scientific">Araneus ventricosus</name>
    <name type="common">Orbweaver spider</name>
    <name type="synonym">Epeira ventricosa</name>
    <dbReference type="NCBI Taxonomy" id="182803"/>
    <lineage>
        <taxon>Eukaryota</taxon>
        <taxon>Metazoa</taxon>
        <taxon>Ecdysozoa</taxon>
        <taxon>Arthropoda</taxon>
        <taxon>Chelicerata</taxon>
        <taxon>Arachnida</taxon>
        <taxon>Araneae</taxon>
        <taxon>Araneomorphae</taxon>
        <taxon>Entelegynae</taxon>
        <taxon>Araneoidea</taxon>
        <taxon>Araneidae</taxon>
        <taxon>Araneus</taxon>
    </lineage>
</organism>
<dbReference type="EMBL" id="BGPR01010124">
    <property type="protein sequence ID" value="GBN44374.1"/>
    <property type="molecule type" value="Genomic_DNA"/>
</dbReference>
<evidence type="ECO:0000313" key="1">
    <source>
        <dbReference type="EMBL" id="GBN44374.1"/>
    </source>
</evidence>
<gene>
    <name evidence="1" type="ORF">AVEN_143845_1</name>
</gene>
<proteinExistence type="predicted"/>